<dbReference type="EMBL" id="JARJCW010000061">
    <property type="protein sequence ID" value="KAJ7200798.1"/>
    <property type="molecule type" value="Genomic_DNA"/>
</dbReference>
<organism evidence="2 3">
    <name type="scientific">Mycena pura</name>
    <dbReference type="NCBI Taxonomy" id="153505"/>
    <lineage>
        <taxon>Eukaryota</taxon>
        <taxon>Fungi</taxon>
        <taxon>Dikarya</taxon>
        <taxon>Basidiomycota</taxon>
        <taxon>Agaricomycotina</taxon>
        <taxon>Agaricomycetes</taxon>
        <taxon>Agaricomycetidae</taxon>
        <taxon>Agaricales</taxon>
        <taxon>Marasmiineae</taxon>
        <taxon>Mycenaceae</taxon>
        <taxon>Mycena</taxon>
    </lineage>
</organism>
<dbReference type="InterPro" id="IPR036537">
    <property type="entry name" value="Adaptor_Cbl_N_dom_sf"/>
</dbReference>
<evidence type="ECO:0000313" key="3">
    <source>
        <dbReference type="Proteomes" id="UP001219525"/>
    </source>
</evidence>
<dbReference type="GO" id="GO:0007166">
    <property type="term" value="P:cell surface receptor signaling pathway"/>
    <property type="evidence" value="ECO:0007669"/>
    <property type="project" value="InterPro"/>
</dbReference>
<proteinExistence type="predicted"/>
<reference evidence="2" key="1">
    <citation type="submission" date="2023-03" db="EMBL/GenBank/DDBJ databases">
        <title>Massive genome expansion in bonnet fungi (Mycena s.s.) driven by repeated elements and novel gene families across ecological guilds.</title>
        <authorList>
            <consortium name="Lawrence Berkeley National Laboratory"/>
            <person name="Harder C.B."/>
            <person name="Miyauchi S."/>
            <person name="Viragh M."/>
            <person name="Kuo A."/>
            <person name="Thoen E."/>
            <person name="Andreopoulos B."/>
            <person name="Lu D."/>
            <person name="Skrede I."/>
            <person name="Drula E."/>
            <person name="Henrissat B."/>
            <person name="Morin E."/>
            <person name="Kohler A."/>
            <person name="Barry K."/>
            <person name="LaButti K."/>
            <person name="Morin E."/>
            <person name="Salamov A."/>
            <person name="Lipzen A."/>
            <person name="Mereny Z."/>
            <person name="Hegedus B."/>
            <person name="Baldrian P."/>
            <person name="Stursova M."/>
            <person name="Weitz H."/>
            <person name="Taylor A."/>
            <person name="Grigoriev I.V."/>
            <person name="Nagy L.G."/>
            <person name="Martin F."/>
            <person name="Kauserud H."/>
        </authorList>
    </citation>
    <scope>NUCLEOTIDE SEQUENCE</scope>
    <source>
        <strain evidence="2">9144</strain>
    </source>
</reference>
<keyword evidence="3" id="KW-1185">Reference proteome</keyword>
<dbReference type="Gene3D" id="1.20.930.20">
    <property type="entry name" value="Adaptor protein Cbl, N-terminal domain"/>
    <property type="match status" value="1"/>
</dbReference>
<evidence type="ECO:0000256" key="1">
    <source>
        <dbReference type="SAM" id="MobiDB-lite"/>
    </source>
</evidence>
<feature type="region of interest" description="Disordered" evidence="1">
    <location>
        <begin position="1"/>
        <end position="20"/>
    </location>
</feature>
<evidence type="ECO:0000313" key="2">
    <source>
        <dbReference type="EMBL" id="KAJ7200798.1"/>
    </source>
</evidence>
<sequence>MSLPSIPPIPASGPVTPAPTGPPVSTVLNSIIHVFNVAKAAAPDAGTRSVEDAIGAVLPVLNLAKAAVTSVGVPGLEAAINGVAELATMVYNTRQTLKANKEDLAKLEKIVKELINIDVSDCSDDLTRRLTTLASNLSPISTRCQSLQKKNRFARFFYSKEHKEEIQGIRDSITNIIRDFTFYGNISIEKLVGDIVSKGVHI</sequence>
<protein>
    <submittedName>
        <fullName evidence="2">Uncharacterized protein</fullName>
    </submittedName>
</protein>
<gene>
    <name evidence="2" type="ORF">GGX14DRAFT_400404</name>
</gene>
<dbReference type="Proteomes" id="UP001219525">
    <property type="component" value="Unassembled WGS sequence"/>
</dbReference>
<name>A0AAD6V218_9AGAR</name>
<comment type="caution">
    <text evidence="2">The sequence shown here is derived from an EMBL/GenBank/DDBJ whole genome shotgun (WGS) entry which is preliminary data.</text>
</comment>
<accession>A0AAD6V218</accession>
<dbReference type="AlphaFoldDB" id="A0AAD6V218"/>
<dbReference type="CDD" id="cd21037">
    <property type="entry name" value="MLKL_NTD"/>
    <property type="match status" value="1"/>
</dbReference>
<dbReference type="InterPro" id="IPR059179">
    <property type="entry name" value="MLKL-like_MCAfunc"/>
</dbReference>